<feature type="compositionally biased region" description="Low complexity" evidence="1">
    <location>
        <begin position="16"/>
        <end position="27"/>
    </location>
</feature>
<reference evidence="3" key="1">
    <citation type="journal article" date="2023" name="BMC Genomics">
        <title>Chromosome-level genome assemblies of Cutaneotrichosporon spp. (Trichosporonales, Basidiomycota) reveal imbalanced evolution between nucleotide sequences and chromosome synteny.</title>
        <authorList>
            <person name="Kobayashi Y."/>
            <person name="Kayamori A."/>
            <person name="Aoki K."/>
            <person name="Shiwa Y."/>
            <person name="Matsutani M."/>
            <person name="Fujita N."/>
            <person name="Sugita T."/>
            <person name="Iwasaki W."/>
            <person name="Tanaka N."/>
            <person name="Takashima M."/>
        </authorList>
    </citation>
    <scope>NUCLEOTIDE SEQUENCE</scope>
    <source>
        <strain evidence="3">HIS016</strain>
    </source>
</reference>
<evidence type="ECO:0000256" key="2">
    <source>
        <dbReference type="SAM" id="Phobius"/>
    </source>
</evidence>
<accession>A0AAD3TQW4</accession>
<dbReference type="Proteomes" id="UP001222932">
    <property type="component" value="Unassembled WGS sequence"/>
</dbReference>
<organism evidence="3 4">
    <name type="scientific">Cutaneotrichosporon spelunceum</name>
    <dbReference type="NCBI Taxonomy" id="1672016"/>
    <lineage>
        <taxon>Eukaryota</taxon>
        <taxon>Fungi</taxon>
        <taxon>Dikarya</taxon>
        <taxon>Basidiomycota</taxon>
        <taxon>Agaricomycotina</taxon>
        <taxon>Tremellomycetes</taxon>
        <taxon>Trichosporonales</taxon>
        <taxon>Trichosporonaceae</taxon>
        <taxon>Cutaneotrichosporon</taxon>
    </lineage>
</organism>
<name>A0AAD3TQW4_9TREE</name>
<dbReference type="PANTHER" id="PTHR34407:SF1">
    <property type="entry name" value="SGNH HYDROLASE-TYPE ESTERASE DOMAIN-CONTAINING PROTEIN"/>
    <property type="match status" value="1"/>
</dbReference>
<proteinExistence type="predicted"/>
<dbReference type="EMBL" id="BTCM01000001">
    <property type="protein sequence ID" value="GMK54886.1"/>
    <property type="molecule type" value="Genomic_DNA"/>
</dbReference>
<sequence length="586" mass="64368">MSRRTRSWHNPPGSPAAPSSPTQPDTPAAHHIDRLDLGSEASRMAAAAHVHEHGPRNGGWASTKNRWLARLRRKSKLGLSQRVWLGLVVIIGFVFLTKLIVPSETATNPTVEEFNELKPHDYVNSSNVDPAPFQFCPVFGPGDAIAARRGQFELLRSRVYTGTGARVQRVLRKAMHGMPVTISVLGGSVSACHGAGDDPIAPECYPSRLFNWWNSVFPHPANELTNGAVKRTDSAYYAYCSKHHLPDQTDLVILEFDSSDPNDRDYLDHFELLVRSILLRDDKPAVIILGHFSPQVQAQNGYVGPELLHNAVAQFYDIPHISAKGLVYDQYFERPDRVLSESYFGSHLINKVGHDMMADVVISYLMSQICTGWASMLGYSYSVPQLTTTGESGSGGGAPMPFRGFGKGESGQSAKDDESGGKSAFEVPAMRLKSLPMHTKNFREVEPYCVSAADLVNPLPESIFYGSGWVTYHPPTNAIQEDRFYWYAERPTSRLRVPLRIGAGDVGIYFMQMPMDKPAATAKCWVDDNTAGAKTLSGNAETEEPIATLQMIDHGVPAGSHFVECMLDGEQGGPPLPFKILAIVTT</sequence>
<keyword evidence="2" id="KW-1133">Transmembrane helix</keyword>
<keyword evidence="4" id="KW-1185">Reference proteome</keyword>
<dbReference type="AlphaFoldDB" id="A0AAD3TQW4"/>
<feature type="region of interest" description="Disordered" evidence="1">
    <location>
        <begin position="1"/>
        <end position="29"/>
    </location>
</feature>
<feature type="region of interest" description="Disordered" evidence="1">
    <location>
        <begin position="390"/>
        <end position="422"/>
    </location>
</feature>
<evidence type="ECO:0008006" key="5">
    <source>
        <dbReference type="Google" id="ProtNLM"/>
    </source>
</evidence>
<dbReference type="PANTHER" id="PTHR34407">
    <property type="entry name" value="EXPRESSED PROTEIN"/>
    <property type="match status" value="1"/>
</dbReference>
<protein>
    <recommendedName>
        <fullName evidence="5">Capsular associated protein</fullName>
    </recommendedName>
</protein>
<dbReference type="CDD" id="cd00229">
    <property type="entry name" value="SGNH_hydrolase"/>
    <property type="match status" value="1"/>
</dbReference>
<evidence type="ECO:0000313" key="4">
    <source>
        <dbReference type="Proteomes" id="UP001222932"/>
    </source>
</evidence>
<gene>
    <name evidence="3" type="ORF">CspeluHIS016_0114720</name>
</gene>
<comment type="caution">
    <text evidence="3">The sequence shown here is derived from an EMBL/GenBank/DDBJ whole genome shotgun (WGS) entry which is preliminary data.</text>
</comment>
<reference evidence="3" key="2">
    <citation type="submission" date="2023-06" db="EMBL/GenBank/DDBJ databases">
        <authorList>
            <person name="Kobayashi Y."/>
            <person name="Kayamori A."/>
            <person name="Aoki K."/>
            <person name="Shiwa Y."/>
            <person name="Fujita N."/>
            <person name="Sugita T."/>
            <person name="Iwasaki W."/>
            <person name="Tanaka N."/>
            <person name="Takashima M."/>
        </authorList>
    </citation>
    <scope>NUCLEOTIDE SEQUENCE</scope>
    <source>
        <strain evidence="3">HIS016</strain>
    </source>
</reference>
<keyword evidence="2" id="KW-0812">Transmembrane</keyword>
<keyword evidence="2" id="KW-0472">Membrane</keyword>
<evidence type="ECO:0000256" key="1">
    <source>
        <dbReference type="SAM" id="MobiDB-lite"/>
    </source>
</evidence>
<evidence type="ECO:0000313" key="3">
    <source>
        <dbReference type="EMBL" id="GMK54886.1"/>
    </source>
</evidence>
<dbReference type="SUPFAM" id="SSF52266">
    <property type="entry name" value="SGNH hydrolase"/>
    <property type="match status" value="1"/>
</dbReference>
<feature type="transmembrane region" description="Helical" evidence="2">
    <location>
        <begin position="83"/>
        <end position="101"/>
    </location>
</feature>